<dbReference type="EMBL" id="FN653159">
    <property type="protein sequence ID" value="CBY13096.1"/>
    <property type="molecule type" value="Genomic_DNA"/>
</dbReference>
<evidence type="ECO:0000256" key="5">
    <source>
        <dbReference type="RuleBase" id="RU363034"/>
    </source>
</evidence>
<dbReference type="InterPro" id="IPR033116">
    <property type="entry name" value="TRYPSIN_SER"/>
</dbReference>
<dbReference type="OrthoDB" id="10051896at2759"/>
<dbReference type="Proteomes" id="UP000001307">
    <property type="component" value="Unassembled WGS sequence"/>
</dbReference>
<dbReference type="GO" id="GO:0006508">
    <property type="term" value="P:proteolysis"/>
    <property type="evidence" value="ECO:0007669"/>
    <property type="project" value="UniProtKB-KW"/>
</dbReference>
<dbReference type="Pfam" id="PF00089">
    <property type="entry name" value="Trypsin"/>
    <property type="match status" value="1"/>
</dbReference>
<dbReference type="InterPro" id="IPR009003">
    <property type="entry name" value="Peptidase_S1_PA"/>
</dbReference>
<dbReference type="PANTHER" id="PTHR24252">
    <property type="entry name" value="ACROSIN-RELATED"/>
    <property type="match status" value="1"/>
</dbReference>
<dbReference type="InterPro" id="IPR001314">
    <property type="entry name" value="Peptidase_S1A"/>
</dbReference>
<organism evidence="7">
    <name type="scientific">Oikopleura dioica</name>
    <name type="common">Tunicate</name>
    <dbReference type="NCBI Taxonomy" id="34765"/>
    <lineage>
        <taxon>Eukaryota</taxon>
        <taxon>Metazoa</taxon>
        <taxon>Chordata</taxon>
        <taxon>Tunicata</taxon>
        <taxon>Appendicularia</taxon>
        <taxon>Copelata</taxon>
        <taxon>Oikopleuridae</taxon>
        <taxon>Oikopleura</taxon>
    </lineage>
</organism>
<accession>E4XTN4</accession>
<dbReference type="PROSITE" id="PS00135">
    <property type="entry name" value="TRYPSIN_SER"/>
    <property type="match status" value="1"/>
</dbReference>
<evidence type="ECO:0000256" key="4">
    <source>
        <dbReference type="ARBA" id="ARBA00024195"/>
    </source>
</evidence>
<dbReference type="PROSITE" id="PS00134">
    <property type="entry name" value="TRYPSIN_HIS"/>
    <property type="match status" value="1"/>
</dbReference>
<comment type="similarity">
    <text evidence="4">Belongs to the peptidase S1 family. CLIP subfamily.</text>
</comment>
<evidence type="ECO:0000256" key="2">
    <source>
        <dbReference type="ARBA" id="ARBA00022825"/>
    </source>
</evidence>
<keyword evidence="1 5" id="KW-0645">Protease</keyword>
<dbReference type="InterPro" id="IPR001254">
    <property type="entry name" value="Trypsin_dom"/>
</dbReference>
<evidence type="ECO:0000313" key="7">
    <source>
        <dbReference type="EMBL" id="CBY13096.1"/>
    </source>
</evidence>
<dbReference type="Gene3D" id="2.40.10.10">
    <property type="entry name" value="Trypsin-like serine proteases"/>
    <property type="match status" value="3"/>
</dbReference>
<dbReference type="InParanoid" id="E4XTN4"/>
<keyword evidence="5" id="KW-0378">Hydrolase</keyword>
<dbReference type="CDD" id="cd00190">
    <property type="entry name" value="Tryp_SPc"/>
    <property type="match status" value="1"/>
</dbReference>
<dbReference type="SUPFAM" id="SSF50494">
    <property type="entry name" value="Trypsin-like serine proteases"/>
    <property type="match status" value="1"/>
</dbReference>
<evidence type="ECO:0000256" key="3">
    <source>
        <dbReference type="ARBA" id="ARBA00023157"/>
    </source>
</evidence>
<reference evidence="7" key="1">
    <citation type="journal article" date="2010" name="Science">
        <title>Plasticity of animal genome architecture unmasked by rapid evolution of a pelagic tunicate.</title>
        <authorList>
            <person name="Denoeud F."/>
            <person name="Henriet S."/>
            <person name="Mungpakdee S."/>
            <person name="Aury J.M."/>
            <person name="Da Silva C."/>
            <person name="Brinkmann H."/>
            <person name="Mikhaleva J."/>
            <person name="Olsen L.C."/>
            <person name="Jubin C."/>
            <person name="Canestro C."/>
            <person name="Bouquet J.M."/>
            <person name="Danks G."/>
            <person name="Poulain J."/>
            <person name="Campsteijn C."/>
            <person name="Adamski M."/>
            <person name="Cross I."/>
            <person name="Yadetie F."/>
            <person name="Muffato M."/>
            <person name="Louis A."/>
            <person name="Butcher S."/>
            <person name="Tsagkogeorga G."/>
            <person name="Konrad A."/>
            <person name="Singh S."/>
            <person name="Jensen M.F."/>
            <person name="Cong E.H."/>
            <person name="Eikeseth-Otteraa H."/>
            <person name="Noel B."/>
            <person name="Anthouard V."/>
            <person name="Porcel B.M."/>
            <person name="Kachouri-Lafond R."/>
            <person name="Nishino A."/>
            <person name="Ugolini M."/>
            <person name="Chourrout P."/>
            <person name="Nishida H."/>
            <person name="Aasland R."/>
            <person name="Huzurbazar S."/>
            <person name="Westhof E."/>
            <person name="Delsuc F."/>
            <person name="Lehrach H."/>
            <person name="Reinhardt R."/>
            <person name="Weissenbach J."/>
            <person name="Roy S.W."/>
            <person name="Artiguenave F."/>
            <person name="Postlethwait J.H."/>
            <person name="Manak J.R."/>
            <person name="Thompson E.M."/>
            <person name="Jaillon O."/>
            <person name="Du Pasquier L."/>
            <person name="Boudinot P."/>
            <person name="Liberles D.A."/>
            <person name="Volff J.N."/>
            <person name="Philippe H."/>
            <person name="Lenhard B."/>
            <person name="Roest Crollius H."/>
            <person name="Wincker P."/>
            <person name="Chourrout D."/>
        </authorList>
    </citation>
    <scope>NUCLEOTIDE SEQUENCE [LARGE SCALE GENOMIC DNA]</scope>
</reference>
<dbReference type="SMART" id="SM00020">
    <property type="entry name" value="Tryp_SPc"/>
    <property type="match status" value="1"/>
</dbReference>
<proteinExistence type="inferred from homology"/>
<protein>
    <recommendedName>
        <fullName evidence="6">Peptidase S1 domain-containing protein</fullName>
    </recommendedName>
</protein>
<dbReference type="PRINTS" id="PR00722">
    <property type="entry name" value="CHYMOTRYPSIN"/>
</dbReference>
<dbReference type="GO" id="GO:0004252">
    <property type="term" value="F:serine-type endopeptidase activity"/>
    <property type="evidence" value="ECO:0007669"/>
    <property type="project" value="InterPro"/>
</dbReference>
<dbReference type="PANTHER" id="PTHR24252:SF7">
    <property type="entry name" value="HYALIN"/>
    <property type="match status" value="1"/>
</dbReference>
<evidence type="ECO:0000313" key="8">
    <source>
        <dbReference type="Proteomes" id="UP000001307"/>
    </source>
</evidence>
<gene>
    <name evidence="7" type="ORF">GSOID_T00003840001</name>
</gene>
<dbReference type="InterPro" id="IPR018114">
    <property type="entry name" value="TRYPSIN_HIS"/>
</dbReference>
<keyword evidence="8" id="KW-1185">Reference proteome</keyword>
<feature type="domain" description="Peptidase S1" evidence="6">
    <location>
        <begin position="232"/>
        <end position="442"/>
    </location>
</feature>
<dbReference type="InterPro" id="IPR043504">
    <property type="entry name" value="Peptidase_S1_PA_chymotrypsin"/>
</dbReference>
<evidence type="ECO:0000259" key="6">
    <source>
        <dbReference type="PROSITE" id="PS50240"/>
    </source>
</evidence>
<dbReference type="FunFam" id="2.40.10.10:FF:000002">
    <property type="entry name" value="Transmembrane protease serine"/>
    <property type="match status" value="1"/>
</dbReference>
<dbReference type="PROSITE" id="PS50240">
    <property type="entry name" value="TRYPSIN_DOM"/>
    <property type="match status" value="1"/>
</dbReference>
<keyword evidence="2 5" id="KW-0720">Serine protease</keyword>
<sequence>MKIPIFVNLSIFVAFSDAGKGGKKALLRSFLPMARCLMDENIMGPVENGKVECQGNECRLKCEDNYHSYGGPQAVKCKGHTSEKGVSWTRQIGECKTCRDLNLGEMDEEIFEKKCETSENGLRSCTISCQNSANIYPLMKRKVKVYCKCIWGRDKDGFCHWRYGARVVDNPDWTKFLYSKWSCGASLKPTKAPKNNKKTTTTTQMTTTTTPDQTKVYRIPQKLVCPVTVDRIIGGIEAVPHSWPWAVRIYFGFAGCGGTIVDGQTIVTAAHCCRGYQLRPEKIRVVVGEHNVKTYDIGEFSANVKKVIIHPEYQPRAAHACLPEDGWHPEVGTRCYAAGWGRLTDNKAATVLQEVDLKIISDERCMETPNAGYFAQGEMFCAGHLKGGKDACQGDSGGPLICVKKMGDFLAPVLSGVTSWGMGCGQPNSPGNGQNIQAFLAF</sequence>
<keyword evidence="3" id="KW-1015">Disulfide bond</keyword>
<evidence type="ECO:0000256" key="1">
    <source>
        <dbReference type="ARBA" id="ARBA00022670"/>
    </source>
</evidence>
<name>E4XTN4_OIKDI</name>
<dbReference type="AlphaFoldDB" id="E4XTN4"/>